<dbReference type="Proteomes" id="UP001147747">
    <property type="component" value="Unassembled WGS sequence"/>
</dbReference>
<evidence type="ECO:0000256" key="1">
    <source>
        <dbReference type="SAM" id="Phobius"/>
    </source>
</evidence>
<evidence type="ECO:0000313" key="3">
    <source>
        <dbReference type="Proteomes" id="UP001147747"/>
    </source>
</evidence>
<dbReference type="OrthoDB" id="3200163at2759"/>
<reference evidence="2" key="2">
    <citation type="journal article" date="2023" name="IMA Fungus">
        <title>Comparative genomic study of the Penicillium genus elucidates a diverse pangenome and 15 lateral gene transfer events.</title>
        <authorList>
            <person name="Petersen C."/>
            <person name="Sorensen T."/>
            <person name="Nielsen M.R."/>
            <person name="Sondergaard T.E."/>
            <person name="Sorensen J.L."/>
            <person name="Fitzpatrick D.A."/>
            <person name="Frisvad J.C."/>
            <person name="Nielsen K.L."/>
        </authorList>
    </citation>
    <scope>NUCLEOTIDE SEQUENCE</scope>
    <source>
        <strain evidence="2">IBT 29677</strain>
    </source>
</reference>
<comment type="caution">
    <text evidence="2">The sequence shown here is derived from an EMBL/GenBank/DDBJ whole genome shotgun (WGS) entry which is preliminary data.</text>
</comment>
<organism evidence="2 3">
    <name type="scientific">Penicillium cosmopolitanum</name>
    <dbReference type="NCBI Taxonomy" id="1131564"/>
    <lineage>
        <taxon>Eukaryota</taxon>
        <taxon>Fungi</taxon>
        <taxon>Dikarya</taxon>
        <taxon>Ascomycota</taxon>
        <taxon>Pezizomycotina</taxon>
        <taxon>Eurotiomycetes</taxon>
        <taxon>Eurotiomycetidae</taxon>
        <taxon>Eurotiales</taxon>
        <taxon>Aspergillaceae</taxon>
        <taxon>Penicillium</taxon>
    </lineage>
</organism>
<keyword evidence="1" id="KW-0472">Membrane</keyword>
<reference evidence="2" key="1">
    <citation type="submission" date="2022-12" db="EMBL/GenBank/DDBJ databases">
        <authorList>
            <person name="Petersen C."/>
        </authorList>
    </citation>
    <scope>NUCLEOTIDE SEQUENCE</scope>
    <source>
        <strain evidence="2">IBT 29677</strain>
    </source>
</reference>
<accession>A0A9W9SJ70</accession>
<dbReference type="GeneID" id="81375410"/>
<gene>
    <name evidence="2" type="ORF">N7509_011793</name>
</gene>
<dbReference type="AlphaFoldDB" id="A0A9W9SJ70"/>
<dbReference type="EMBL" id="JAPZBU010000011">
    <property type="protein sequence ID" value="KAJ5378674.1"/>
    <property type="molecule type" value="Genomic_DNA"/>
</dbReference>
<feature type="transmembrane region" description="Helical" evidence="1">
    <location>
        <begin position="6"/>
        <end position="28"/>
    </location>
</feature>
<keyword evidence="3" id="KW-1185">Reference proteome</keyword>
<proteinExistence type="predicted"/>
<evidence type="ECO:0000313" key="2">
    <source>
        <dbReference type="EMBL" id="KAJ5378674.1"/>
    </source>
</evidence>
<dbReference type="RefSeq" id="XP_056482460.1">
    <property type="nucleotide sequence ID" value="XM_056636430.1"/>
</dbReference>
<evidence type="ECO:0008006" key="4">
    <source>
        <dbReference type="Google" id="ProtNLM"/>
    </source>
</evidence>
<protein>
    <recommendedName>
        <fullName evidence="4">Fungal N-terminal domain-containing protein</fullName>
    </recommendedName>
</protein>
<sequence>MAEAIGFASAGVGVASFVVQIFSSISALKATHQYNREQAPRELHDLTNNLEFLKLSLESLQPFEGNPLVNHAIRNCQSMYSDVNKSLKSLLEKMHRSQSNKKTKWKFDLSPQVREQIEDIGNKISRVIQMLNT</sequence>
<name>A0A9W9SJ70_9EURO</name>
<keyword evidence="1" id="KW-0812">Transmembrane</keyword>
<keyword evidence="1" id="KW-1133">Transmembrane helix</keyword>